<gene>
    <name evidence="1" type="ORF">MRB53_026440</name>
</gene>
<reference evidence="1 2" key="1">
    <citation type="journal article" date="2022" name="Hortic Res">
        <title>A haplotype resolved chromosomal level avocado genome allows analysis of novel avocado genes.</title>
        <authorList>
            <person name="Nath O."/>
            <person name="Fletcher S.J."/>
            <person name="Hayward A."/>
            <person name="Shaw L.M."/>
            <person name="Masouleh A.K."/>
            <person name="Furtado A."/>
            <person name="Henry R.J."/>
            <person name="Mitter N."/>
        </authorList>
    </citation>
    <scope>NUCLEOTIDE SEQUENCE [LARGE SCALE GENOMIC DNA]</scope>
    <source>
        <strain evidence="2">cv. Hass</strain>
    </source>
</reference>
<evidence type="ECO:0000313" key="2">
    <source>
        <dbReference type="Proteomes" id="UP001234297"/>
    </source>
</evidence>
<keyword evidence="2" id="KW-1185">Reference proteome</keyword>
<protein>
    <submittedName>
        <fullName evidence="1">Uncharacterized protein</fullName>
    </submittedName>
</protein>
<name>A0ACC2LJ99_PERAE</name>
<proteinExistence type="predicted"/>
<dbReference type="Proteomes" id="UP001234297">
    <property type="component" value="Chromosome 8"/>
</dbReference>
<dbReference type="EMBL" id="CM056816">
    <property type="protein sequence ID" value="KAJ8633104.1"/>
    <property type="molecule type" value="Genomic_DNA"/>
</dbReference>
<evidence type="ECO:0000313" key="1">
    <source>
        <dbReference type="EMBL" id="KAJ8633104.1"/>
    </source>
</evidence>
<organism evidence="1 2">
    <name type="scientific">Persea americana</name>
    <name type="common">Avocado</name>
    <dbReference type="NCBI Taxonomy" id="3435"/>
    <lineage>
        <taxon>Eukaryota</taxon>
        <taxon>Viridiplantae</taxon>
        <taxon>Streptophyta</taxon>
        <taxon>Embryophyta</taxon>
        <taxon>Tracheophyta</taxon>
        <taxon>Spermatophyta</taxon>
        <taxon>Magnoliopsida</taxon>
        <taxon>Magnoliidae</taxon>
        <taxon>Laurales</taxon>
        <taxon>Lauraceae</taxon>
        <taxon>Persea</taxon>
    </lineage>
</organism>
<comment type="caution">
    <text evidence="1">The sequence shown here is derived from an EMBL/GenBank/DDBJ whole genome shotgun (WGS) entry which is preliminary data.</text>
</comment>
<sequence>MDPAAAVAAGMTPSPSSQPARKDPVLSAGNEEMEPCKLGQSDERTIYEVQRGTEHLEVDFCSITIDGSSSDDVLQQRLHDICREKEELQQMEIELRAHATAKSVILKMQQSFDTQMKPHANSTAKLKEQLQEREQCIHELEVEIEKKDRSLRAIKIDKEAAWAKEDLLREQNKELATFLRGRENSEAERAQHLKQIHDLKEHIQVKESQFRELEEQHRAAQEAMIYKEEQLRGAQAWVACVQEMEAMHSTTNYSLQAEIRERIEQFNQFWLGCQRQFTEMERHHMQTVQQLQQELAEAREHNSVYTEDSRMIHENSKDATPYAHDNGNQSNVNKSTALNTNSGILPHGNIERVPPFVSADNPSTKTDHVPGVPVTPSSILGRGAFAPSGQVTTLRPFLLPEQAVPQSVTPANLIFLNHAIAESSQAPSQTQYQPSQKELSLLRADTHYDYELSKERNAHSDCLETHISSQHGSGPVITASSEELQVVDTNEKYLVLQGPGQNEQAGFSQLNGTVTLNLPEQKNEHKANFENQVSKLADISASPDSGSLSFQPGDEDNAIDAAMQLQESVLTTEPWRSPKTQGSSGGVPECKPSAMSLPEVPITAGWTLNSAKPGKTSETKLMDERSLLACIVRAIPSGASGRIRISTTLPNRLGKMLSPLHWYEYKKQYGKLHDFVVCHPELFVIEGDFIHLRDGAQEIISVTTAAAKVAAAASAPYSSSLSSVAITPVAETHHLKRVPTVDAKLGSNSACTKGAVVGNPADDRPSQLSAMQDKHSNAVCSNIAQSHPKISSESNDIQELKGFSSEMRPGHSSVHITAANESNPGMVTVQNKGPSNGRNGIHSGGRQQARAASAGLTTRR</sequence>
<accession>A0ACC2LJ99</accession>